<proteinExistence type="predicted"/>
<name>A0AAD4SF97_9MAGN</name>
<dbReference type="EMBL" id="JAJJMB010011676">
    <property type="protein sequence ID" value="KAI3900761.1"/>
    <property type="molecule type" value="Genomic_DNA"/>
</dbReference>
<accession>A0AAD4SF97</accession>
<dbReference type="Proteomes" id="UP001202328">
    <property type="component" value="Unassembled WGS sequence"/>
</dbReference>
<organism evidence="1 2">
    <name type="scientific">Papaver atlanticum</name>
    <dbReference type="NCBI Taxonomy" id="357466"/>
    <lineage>
        <taxon>Eukaryota</taxon>
        <taxon>Viridiplantae</taxon>
        <taxon>Streptophyta</taxon>
        <taxon>Embryophyta</taxon>
        <taxon>Tracheophyta</taxon>
        <taxon>Spermatophyta</taxon>
        <taxon>Magnoliopsida</taxon>
        <taxon>Ranunculales</taxon>
        <taxon>Papaveraceae</taxon>
        <taxon>Papaveroideae</taxon>
        <taxon>Papaver</taxon>
    </lineage>
</organism>
<evidence type="ECO:0000313" key="1">
    <source>
        <dbReference type="EMBL" id="KAI3900761.1"/>
    </source>
</evidence>
<protein>
    <submittedName>
        <fullName evidence="1">Uncharacterized protein</fullName>
    </submittedName>
</protein>
<comment type="caution">
    <text evidence="1">The sequence shown here is derived from an EMBL/GenBank/DDBJ whole genome shotgun (WGS) entry which is preliminary data.</text>
</comment>
<dbReference type="AlphaFoldDB" id="A0AAD4SF97"/>
<evidence type="ECO:0000313" key="2">
    <source>
        <dbReference type="Proteomes" id="UP001202328"/>
    </source>
</evidence>
<keyword evidence="2" id="KW-1185">Reference proteome</keyword>
<gene>
    <name evidence="1" type="ORF">MKW98_012485</name>
</gene>
<reference evidence="1" key="1">
    <citation type="submission" date="2022-04" db="EMBL/GenBank/DDBJ databases">
        <title>A functionally conserved STORR gene fusion in Papaver species that diverged 16.8 million years ago.</title>
        <authorList>
            <person name="Catania T."/>
        </authorList>
    </citation>
    <scope>NUCLEOTIDE SEQUENCE</scope>
    <source>
        <strain evidence="1">S-188037</strain>
    </source>
</reference>
<sequence>MYGIEAQTEIELVVVLVIGKDGGAVITEIKGDSLAIMFHLVQQARFDSRGCNWLRGLYRKEDMLYGLEQVVVMIEVLAAECRERT</sequence>